<dbReference type="EMBL" id="FYEW01000002">
    <property type="protein sequence ID" value="SNC76277.1"/>
    <property type="molecule type" value="Genomic_DNA"/>
</dbReference>
<evidence type="ECO:0000313" key="6">
    <source>
        <dbReference type="EMBL" id="SNC76277.1"/>
    </source>
</evidence>
<feature type="chain" id="PRO_5013370065" evidence="4">
    <location>
        <begin position="20"/>
        <end position="881"/>
    </location>
</feature>
<keyword evidence="2" id="KW-0472">Membrane</keyword>
<evidence type="ECO:0000256" key="1">
    <source>
        <dbReference type="ARBA" id="ARBA00004442"/>
    </source>
</evidence>
<feature type="signal peptide" evidence="4">
    <location>
        <begin position="1"/>
        <end position="19"/>
    </location>
</feature>
<keyword evidence="4" id="KW-0732">Signal</keyword>
<feature type="domain" description="TonB-dependent receptor plug" evidence="5">
    <location>
        <begin position="61"/>
        <end position="167"/>
    </location>
</feature>
<accession>A0A212UDF6</accession>
<dbReference type="Gene3D" id="2.40.170.20">
    <property type="entry name" value="TonB-dependent receptor, beta-barrel domain"/>
    <property type="match status" value="1"/>
</dbReference>
<evidence type="ECO:0000256" key="2">
    <source>
        <dbReference type="ARBA" id="ARBA00023136"/>
    </source>
</evidence>
<dbReference type="InterPro" id="IPR036942">
    <property type="entry name" value="Beta-barrel_TonB_sf"/>
</dbReference>
<dbReference type="GO" id="GO:0009279">
    <property type="term" value="C:cell outer membrane"/>
    <property type="evidence" value="ECO:0007669"/>
    <property type="project" value="UniProtKB-SubCell"/>
</dbReference>
<evidence type="ECO:0000256" key="4">
    <source>
        <dbReference type="SAM" id="SignalP"/>
    </source>
</evidence>
<dbReference type="AlphaFoldDB" id="A0A212UDF6"/>
<proteinExistence type="predicted"/>
<dbReference type="OrthoDB" id="9768177at2"/>
<comment type="subcellular location">
    <subcellularLocation>
        <location evidence="1">Cell outer membrane</location>
    </subcellularLocation>
</comment>
<protein>
    <submittedName>
        <fullName evidence="6">TonB-linked outer membrane protein, SusC/RagA family</fullName>
    </submittedName>
</protein>
<name>A0A212UDF6_9BACT</name>
<dbReference type="InterPro" id="IPR012910">
    <property type="entry name" value="Plug_dom"/>
</dbReference>
<sequence>MVRLYPLGLLLPLSIVAQAQQPDTLASHRVRTTLTQPDSTSRSIKDAVIVTSRPLTPLLPIQEQLRQAAGVQATPYSGAPGAQVAVRIRGAASLSGNAHPLYVVDGVPVFQNMGEKELGRSSSAVEAARPYGLNPLLNLPNEDIESVSVLRGALATARYGGQGQNGVISIQTKLGRRGQPLRVSYSGYGGVQQVRRRYDLLSAHEYAEWQNEVASRIREPQPFSAAQIATLGQGTDWQQEVLRTAALQEHHLGLTGSRNTTRYYVSADYLCQSGIVENSQLRRYALRANVEQQLTARLSATARVAASQADARLPDELLALNMITAEPTVQPRTATGELNNSGNLFNNPLRQALLQTREPRQRQLLGQVELRQSIGQFLTASLLNHWEFNYLHRFSVDPSSGPTPFYESYQQTDSRRFRQQSYRAALDFRRTLAERHALTAQLGAAWQVQNFRTLSETKLLGATIPVGSASSRGTAENRTTLASFSGEVGYSYDERYEMQASLRRDGSSFLAAEQRWQWSPAAQFTWHAGQESFLRGNSTISHLNVWVGQGRTSNAGSFFGQSLYTALLPNSSGSGTVFYTPLLETTVQREAGLSAGFWQDKVVVEASAYQRHTTLEAATGLTNFTDTQLQARGAELTLTGWWLRQPQLSASTILSFAAQQNRYAGQVPWAGNAVQLTTDGSALATFRGLRYLGTTPDGLPRYDEVNGYGTTNFLDYQNLGSGLPTHLLSVTQQLSYHRFSLQLQADGAFGHQLYNTAGVFLDNPTTFGSNGSTLIRQRWTASSPSSNVPAVGNEVQRNSSYYLQSGNHLRLSTVTCGYRVWEKDVRNISVWVGGQNLLVFTKYRGFDPGISSGGAAATQAGLDASAYPTACTILLGLRATL</sequence>
<dbReference type="NCBIfam" id="TIGR04056">
    <property type="entry name" value="OMP_RagA_SusC"/>
    <property type="match status" value="1"/>
</dbReference>
<reference evidence="7" key="1">
    <citation type="submission" date="2017-06" db="EMBL/GenBank/DDBJ databases">
        <authorList>
            <person name="Varghese N."/>
            <person name="Submissions S."/>
        </authorList>
    </citation>
    <scope>NUCLEOTIDE SEQUENCE [LARGE SCALE GENOMIC DNA]</scope>
    <source>
        <strain evidence="7">DSM 11116</strain>
    </source>
</reference>
<organism evidence="6 7">
    <name type="scientific">Hymenobacter gelipurpurascens</name>
    <dbReference type="NCBI Taxonomy" id="89968"/>
    <lineage>
        <taxon>Bacteria</taxon>
        <taxon>Pseudomonadati</taxon>
        <taxon>Bacteroidota</taxon>
        <taxon>Cytophagia</taxon>
        <taxon>Cytophagales</taxon>
        <taxon>Hymenobacteraceae</taxon>
        <taxon>Hymenobacter</taxon>
    </lineage>
</organism>
<evidence type="ECO:0000256" key="3">
    <source>
        <dbReference type="ARBA" id="ARBA00023237"/>
    </source>
</evidence>
<dbReference type="Pfam" id="PF07715">
    <property type="entry name" value="Plug"/>
    <property type="match status" value="1"/>
</dbReference>
<evidence type="ECO:0000313" key="7">
    <source>
        <dbReference type="Proteomes" id="UP000198131"/>
    </source>
</evidence>
<keyword evidence="3" id="KW-0998">Cell outer membrane</keyword>
<evidence type="ECO:0000259" key="5">
    <source>
        <dbReference type="Pfam" id="PF07715"/>
    </source>
</evidence>
<dbReference type="InterPro" id="IPR023996">
    <property type="entry name" value="TonB-dep_OMP_SusC/RagA"/>
</dbReference>
<keyword evidence="7" id="KW-1185">Reference proteome</keyword>
<gene>
    <name evidence="6" type="ORF">SAMN06265337_3304</name>
</gene>
<dbReference type="Gene3D" id="2.170.130.10">
    <property type="entry name" value="TonB-dependent receptor, plug domain"/>
    <property type="match status" value="1"/>
</dbReference>
<dbReference type="InterPro" id="IPR037066">
    <property type="entry name" value="Plug_dom_sf"/>
</dbReference>
<dbReference type="Proteomes" id="UP000198131">
    <property type="component" value="Unassembled WGS sequence"/>
</dbReference>
<dbReference type="SUPFAM" id="SSF56935">
    <property type="entry name" value="Porins"/>
    <property type="match status" value="1"/>
</dbReference>